<feature type="signal peptide" evidence="3">
    <location>
        <begin position="1"/>
        <end position="19"/>
    </location>
</feature>
<name>A0A5A8BYT8_CAFRO</name>
<reference evidence="4 5" key="1">
    <citation type="submission" date="2019-07" db="EMBL/GenBank/DDBJ databases">
        <title>Genomes of Cafeteria roenbergensis.</title>
        <authorList>
            <person name="Fischer M.G."/>
            <person name="Hackl T."/>
            <person name="Roman M."/>
        </authorList>
    </citation>
    <scope>NUCLEOTIDE SEQUENCE [LARGE SCALE GENOMIC DNA]</scope>
    <source>
        <strain evidence="4 5">RCC970-E3</strain>
    </source>
</reference>
<feature type="compositionally biased region" description="Basic and acidic residues" evidence="1">
    <location>
        <begin position="690"/>
        <end position="702"/>
    </location>
</feature>
<evidence type="ECO:0000313" key="5">
    <source>
        <dbReference type="Proteomes" id="UP000324907"/>
    </source>
</evidence>
<dbReference type="Proteomes" id="UP000324907">
    <property type="component" value="Unassembled WGS sequence"/>
</dbReference>
<proteinExistence type="predicted"/>
<feature type="region of interest" description="Disordered" evidence="1">
    <location>
        <begin position="761"/>
        <end position="813"/>
    </location>
</feature>
<evidence type="ECO:0000256" key="3">
    <source>
        <dbReference type="SAM" id="SignalP"/>
    </source>
</evidence>
<evidence type="ECO:0000256" key="2">
    <source>
        <dbReference type="SAM" id="Phobius"/>
    </source>
</evidence>
<feature type="region of interest" description="Disordered" evidence="1">
    <location>
        <begin position="479"/>
        <end position="558"/>
    </location>
</feature>
<feature type="chain" id="PRO_5022738810" description="Fungal lipase-like domain-containing protein" evidence="3">
    <location>
        <begin position="20"/>
        <end position="940"/>
    </location>
</feature>
<gene>
    <name evidence="4" type="ORF">FNF28_07758</name>
</gene>
<organism evidence="4 5">
    <name type="scientific">Cafeteria roenbergensis</name>
    <name type="common">Marine flagellate</name>
    <dbReference type="NCBI Taxonomy" id="33653"/>
    <lineage>
        <taxon>Eukaryota</taxon>
        <taxon>Sar</taxon>
        <taxon>Stramenopiles</taxon>
        <taxon>Bigyra</taxon>
        <taxon>Opalozoa</taxon>
        <taxon>Bicosoecida</taxon>
        <taxon>Cafeteriaceae</taxon>
        <taxon>Cafeteria</taxon>
    </lineage>
</organism>
<feature type="region of interest" description="Disordered" evidence="1">
    <location>
        <begin position="576"/>
        <end position="614"/>
    </location>
</feature>
<feature type="compositionally biased region" description="Low complexity" evidence="1">
    <location>
        <begin position="518"/>
        <end position="527"/>
    </location>
</feature>
<dbReference type="InterPro" id="IPR029058">
    <property type="entry name" value="AB_hydrolase_fold"/>
</dbReference>
<keyword evidence="3" id="KW-0732">Signal</keyword>
<feature type="region of interest" description="Disordered" evidence="1">
    <location>
        <begin position="912"/>
        <end position="940"/>
    </location>
</feature>
<feature type="transmembrane region" description="Helical" evidence="2">
    <location>
        <begin position="831"/>
        <end position="852"/>
    </location>
</feature>
<dbReference type="EMBL" id="VLTL01000333">
    <property type="protein sequence ID" value="KAA0145962.1"/>
    <property type="molecule type" value="Genomic_DNA"/>
</dbReference>
<sequence length="940" mass="98549">MRLGFAAVALAAAVVTARGFRFEYGDSPRHARALMPTEAAIGEFVHSHSYITRRDPASGRVGEDIHVLSSNSPEAQALRRARRAAAAGVPPTMAGMAPSATTQRERLGLLTQIMVRSFPKLDYTISAKYAPIFEAGVPSLYANKTVKTVEEETALRNQYAAIYQQMLAERFANKTDAFVGYAGPNGDHARADELGVACDVYESVTGARVLHFRGSYSDLDFYNIRNLYGYWFFGASRQRYVDVWSKDAGLPLAQEMLDRDSLGQEVQEHIVRMEFNGRMATLPSLIWKGLTEGNVDTAKLGISEQGVADWGQWELTRAITRQEIPAGTAADPARPVYITGYSQGGARAQLASMMLAHEDGVRYNTTTIAATGVHFAAKFCKDIVGYGLGVAGAFHEEALSLCSFITHSSFLNTARLNVTSLGFVNEAGVTDGGCSPMPDMAAQCPAPEAPGSFFAFVLLVIVVPAVVLGLAALAPGRMEAARPSRRLATPRLATATEARTETDNSAEQAPAPEKPRARGAGSSAGSSRHSEDAGADGRDRDAESTTGSASESSEFTVGGTSSATFAFRRQHAAEVGRVGSPARSSVLSPGGHADAVTGPRSRSRGKGAPGPLSPIAHQAFAARVAAGGGVPPHPGARMPPGLPGPPAGLRLQDAPPLPWQDGSEPASARQLRRKERPSPLLNARPVSSDAVRRMSMQDDRPKSRLRHGQWGDDSAVGPARPAAASSGSRGTTSAPTSPKPGLVPLPQSIRKALALNKALEMNGGMPTPSLRISRPPDSSDGTPTVTPVADNRTPGSELRTPHSGVSSAPTTPAPGPACGYDRWSSCALWGLLWLAAAAVLVVAVGLGIPAIAAAGSNGINKGMWLAGTAAIVGLLLGGCYAWSHVPAAIHGCRRSSEAALIHGQPGYAGEAVAEGAATSPPPQFRKNPLSKHATESHSPV</sequence>
<feature type="transmembrane region" description="Helical" evidence="2">
    <location>
        <begin position="453"/>
        <end position="476"/>
    </location>
</feature>
<comment type="caution">
    <text evidence="4">The sequence shown here is derived from an EMBL/GenBank/DDBJ whole genome shotgun (WGS) entry which is preliminary data.</text>
</comment>
<evidence type="ECO:0008006" key="6">
    <source>
        <dbReference type="Google" id="ProtNLM"/>
    </source>
</evidence>
<dbReference type="SUPFAM" id="SSF53474">
    <property type="entry name" value="alpha/beta-Hydrolases"/>
    <property type="match status" value="1"/>
</dbReference>
<feature type="region of interest" description="Disordered" evidence="1">
    <location>
        <begin position="626"/>
        <end position="745"/>
    </location>
</feature>
<feature type="compositionally biased region" description="Basic and acidic residues" evidence="1">
    <location>
        <begin position="528"/>
        <end position="543"/>
    </location>
</feature>
<evidence type="ECO:0000313" key="4">
    <source>
        <dbReference type="EMBL" id="KAA0145962.1"/>
    </source>
</evidence>
<keyword evidence="2" id="KW-0812">Transmembrane</keyword>
<accession>A0A5A8BYT8</accession>
<keyword evidence="2" id="KW-1133">Transmembrane helix</keyword>
<feature type="compositionally biased region" description="Low complexity" evidence="1">
    <location>
        <begin position="486"/>
        <end position="497"/>
    </location>
</feature>
<feature type="transmembrane region" description="Helical" evidence="2">
    <location>
        <begin position="864"/>
        <end position="885"/>
    </location>
</feature>
<evidence type="ECO:0000256" key="1">
    <source>
        <dbReference type="SAM" id="MobiDB-lite"/>
    </source>
</evidence>
<dbReference type="AlphaFoldDB" id="A0A5A8BYT8"/>
<keyword evidence="2" id="KW-0472">Membrane</keyword>
<feature type="compositionally biased region" description="Low complexity" evidence="1">
    <location>
        <begin position="714"/>
        <end position="736"/>
    </location>
</feature>
<feature type="compositionally biased region" description="Low complexity" evidence="1">
    <location>
        <begin position="544"/>
        <end position="554"/>
    </location>
</feature>
<protein>
    <recommendedName>
        <fullName evidence="6">Fungal lipase-like domain-containing protein</fullName>
    </recommendedName>
</protein>
<dbReference type="Gene3D" id="3.40.50.1820">
    <property type="entry name" value="alpha/beta hydrolase"/>
    <property type="match status" value="1"/>
</dbReference>